<evidence type="ECO:0000256" key="1">
    <source>
        <dbReference type="SAM" id="Phobius"/>
    </source>
</evidence>
<keyword evidence="1" id="KW-1133">Transmembrane helix</keyword>
<evidence type="ECO:0000313" key="5">
    <source>
        <dbReference type="Proteomes" id="UP001597387"/>
    </source>
</evidence>
<proteinExistence type="predicted"/>
<name>A0ABW4ZKH1_9SPHI</name>
<keyword evidence="1" id="KW-0472">Membrane</keyword>
<evidence type="ECO:0000259" key="2">
    <source>
        <dbReference type="Pfam" id="PF04773"/>
    </source>
</evidence>
<evidence type="ECO:0000259" key="3">
    <source>
        <dbReference type="Pfam" id="PF16344"/>
    </source>
</evidence>
<dbReference type="InterPro" id="IPR006860">
    <property type="entry name" value="FecR"/>
</dbReference>
<dbReference type="PANTHER" id="PTHR30273">
    <property type="entry name" value="PERIPLASMIC SIGNAL SENSOR AND SIGMA FACTOR ACTIVATOR FECR-RELATED"/>
    <property type="match status" value="1"/>
</dbReference>
<gene>
    <name evidence="4" type="ORF">ACFSJU_09290</name>
</gene>
<dbReference type="PIRSF" id="PIRSF018266">
    <property type="entry name" value="FecR"/>
    <property type="match status" value="1"/>
</dbReference>
<dbReference type="Proteomes" id="UP001597387">
    <property type="component" value="Unassembled WGS sequence"/>
</dbReference>
<comment type="caution">
    <text evidence="4">The sequence shown here is derived from an EMBL/GenBank/DDBJ whole genome shotgun (WGS) entry which is preliminary data.</text>
</comment>
<dbReference type="PANTHER" id="PTHR30273:SF2">
    <property type="entry name" value="PROTEIN FECR"/>
    <property type="match status" value="1"/>
</dbReference>
<dbReference type="InterPro" id="IPR032508">
    <property type="entry name" value="FecR_C"/>
</dbReference>
<protein>
    <submittedName>
        <fullName evidence="4">FecR family protein</fullName>
    </submittedName>
</protein>
<accession>A0ABW4ZKH1</accession>
<dbReference type="Pfam" id="PF04773">
    <property type="entry name" value="FecR"/>
    <property type="match status" value="1"/>
</dbReference>
<dbReference type="EMBL" id="JBHUHZ010000001">
    <property type="protein sequence ID" value="MFD2162583.1"/>
    <property type="molecule type" value="Genomic_DNA"/>
</dbReference>
<feature type="transmembrane region" description="Helical" evidence="1">
    <location>
        <begin position="89"/>
        <end position="107"/>
    </location>
</feature>
<dbReference type="Gene3D" id="3.55.50.30">
    <property type="match status" value="1"/>
</dbReference>
<dbReference type="InterPro" id="IPR012373">
    <property type="entry name" value="Ferrdict_sens_TM"/>
</dbReference>
<keyword evidence="5" id="KW-1185">Reference proteome</keyword>
<keyword evidence="1" id="KW-0812">Transmembrane</keyword>
<dbReference type="RefSeq" id="WP_255903321.1">
    <property type="nucleotide sequence ID" value="NZ_JAFMZO010000003.1"/>
</dbReference>
<reference evidence="5" key="1">
    <citation type="journal article" date="2019" name="Int. J. Syst. Evol. Microbiol.">
        <title>The Global Catalogue of Microorganisms (GCM) 10K type strain sequencing project: providing services to taxonomists for standard genome sequencing and annotation.</title>
        <authorList>
            <consortium name="The Broad Institute Genomics Platform"/>
            <consortium name="The Broad Institute Genome Sequencing Center for Infectious Disease"/>
            <person name="Wu L."/>
            <person name="Ma J."/>
        </authorList>
    </citation>
    <scope>NUCLEOTIDE SEQUENCE [LARGE SCALE GENOMIC DNA]</scope>
    <source>
        <strain evidence="5">KCTC 42217</strain>
    </source>
</reference>
<feature type="domain" description="Protein FecR C-terminal" evidence="3">
    <location>
        <begin position="256"/>
        <end position="319"/>
    </location>
</feature>
<feature type="domain" description="FecR protein" evidence="2">
    <location>
        <begin position="118"/>
        <end position="211"/>
    </location>
</feature>
<evidence type="ECO:0000313" key="4">
    <source>
        <dbReference type="EMBL" id="MFD2162583.1"/>
    </source>
</evidence>
<sequence length="328" mass="37232">MTEEKYWNLMSRYLSNDLSIEETDELLAWLGDDPARADLLKELQQTWDATKNYPEDFHVDTKAGWQRLKASINVSEKIVELRPRNSMRWLSIAASLILISVAVFFGYKSLNSSQLIEVATLKGQQKEVVLPDGSKVWLNENSLLTFNSDLNEAQSRNVELSGEAFFEVTRNPDVPFIIETAGTLTQVLGTSFNVRQNGEGGTKVSVVTGKVSFKPSQNPGQELILLPGDAGLITREGYAAKSKFENRNFLYWKDRELVFNNSTLSEVLKTLETSYRVRFELKDEELLEHRITTSFKDIPLDQAIQVLEAMLDLHVQKTDSAYVVEKKQ</sequence>
<dbReference type="Gene3D" id="2.60.120.1440">
    <property type="match status" value="1"/>
</dbReference>
<dbReference type="Pfam" id="PF16344">
    <property type="entry name" value="FecR_C"/>
    <property type="match status" value="1"/>
</dbReference>
<organism evidence="4 5">
    <name type="scientific">Paradesertivirga mongoliensis</name>
    <dbReference type="NCBI Taxonomy" id="2100740"/>
    <lineage>
        <taxon>Bacteria</taxon>
        <taxon>Pseudomonadati</taxon>
        <taxon>Bacteroidota</taxon>
        <taxon>Sphingobacteriia</taxon>
        <taxon>Sphingobacteriales</taxon>
        <taxon>Sphingobacteriaceae</taxon>
        <taxon>Paradesertivirga</taxon>
    </lineage>
</organism>